<dbReference type="Proteomes" id="UP001472677">
    <property type="component" value="Unassembled WGS sequence"/>
</dbReference>
<dbReference type="EMBL" id="JBBPBM010000034">
    <property type="protein sequence ID" value="KAK8532500.1"/>
    <property type="molecule type" value="Genomic_DNA"/>
</dbReference>
<proteinExistence type="predicted"/>
<reference evidence="1 2" key="1">
    <citation type="journal article" date="2024" name="G3 (Bethesda)">
        <title>Genome assembly of Hibiscus sabdariffa L. provides insights into metabolisms of medicinal natural products.</title>
        <authorList>
            <person name="Kim T."/>
        </authorList>
    </citation>
    <scope>NUCLEOTIDE SEQUENCE [LARGE SCALE GENOMIC DNA]</scope>
    <source>
        <strain evidence="1">TK-2024</strain>
        <tissue evidence="1">Old leaves</tissue>
    </source>
</reference>
<name>A0ABR2D915_9ROSI</name>
<gene>
    <name evidence="1" type="ORF">V6N12_053940</name>
</gene>
<evidence type="ECO:0000313" key="1">
    <source>
        <dbReference type="EMBL" id="KAK8532500.1"/>
    </source>
</evidence>
<protein>
    <submittedName>
        <fullName evidence="1">Uncharacterized protein</fullName>
    </submittedName>
</protein>
<keyword evidence="2" id="KW-1185">Reference proteome</keyword>
<accession>A0ABR2D915</accession>
<evidence type="ECO:0000313" key="2">
    <source>
        <dbReference type="Proteomes" id="UP001472677"/>
    </source>
</evidence>
<comment type="caution">
    <text evidence="1">The sequence shown here is derived from an EMBL/GenBank/DDBJ whole genome shotgun (WGS) entry which is preliminary data.</text>
</comment>
<organism evidence="1 2">
    <name type="scientific">Hibiscus sabdariffa</name>
    <name type="common">roselle</name>
    <dbReference type="NCBI Taxonomy" id="183260"/>
    <lineage>
        <taxon>Eukaryota</taxon>
        <taxon>Viridiplantae</taxon>
        <taxon>Streptophyta</taxon>
        <taxon>Embryophyta</taxon>
        <taxon>Tracheophyta</taxon>
        <taxon>Spermatophyta</taxon>
        <taxon>Magnoliopsida</taxon>
        <taxon>eudicotyledons</taxon>
        <taxon>Gunneridae</taxon>
        <taxon>Pentapetalae</taxon>
        <taxon>rosids</taxon>
        <taxon>malvids</taxon>
        <taxon>Malvales</taxon>
        <taxon>Malvaceae</taxon>
        <taxon>Malvoideae</taxon>
        <taxon>Hibiscus</taxon>
    </lineage>
</organism>
<sequence length="121" mass="12987">MVVQAPVSRRVSNSPAASLELTPMLQESQAAIDELDTGHTTLGETPVIVEESDSHVLVNIPVGESSHVALGHEVTAPISDNEEICETEAALDTAVNENVRMDSLPDGIMNHMSTLWVFLLL</sequence>